<dbReference type="InterPro" id="IPR036412">
    <property type="entry name" value="HAD-like_sf"/>
</dbReference>
<dbReference type="EMBL" id="BAAAZI010000006">
    <property type="protein sequence ID" value="GAA4136761.1"/>
    <property type="molecule type" value="Genomic_DNA"/>
</dbReference>
<evidence type="ECO:0000313" key="2">
    <source>
        <dbReference type="Proteomes" id="UP001500101"/>
    </source>
</evidence>
<protein>
    <recommendedName>
        <fullName evidence="3">FCP1 homology domain-containing protein</fullName>
    </recommendedName>
</protein>
<dbReference type="RefSeq" id="WP_344673736.1">
    <property type="nucleotide sequence ID" value="NZ_BAAAZI010000006.1"/>
</dbReference>
<proteinExistence type="predicted"/>
<organism evidence="1 2">
    <name type="scientific">Sphingobacterium kyonggiense</name>
    <dbReference type="NCBI Taxonomy" id="714075"/>
    <lineage>
        <taxon>Bacteria</taxon>
        <taxon>Pseudomonadati</taxon>
        <taxon>Bacteroidota</taxon>
        <taxon>Sphingobacteriia</taxon>
        <taxon>Sphingobacteriales</taxon>
        <taxon>Sphingobacteriaceae</taxon>
        <taxon>Sphingobacterium</taxon>
    </lineage>
</organism>
<dbReference type="Gene3D" id="3.40.50.1000">
    <property type="entry name" value="HAD superfamily/HAD-like"/>
    <property type="match status" value="1"/>
</dbReference>
<evidence type="ECO:0008006" key="3">
    <source>
        <dbReference type="Google" id="ProtNLM"/>
    </source>
</evidence>
<dbReference type="Pfam" id="PF18143">
    <property type="entry name" value="HAD_SAK_2"/>
    <property type="match status" value="1"/>
</dbReference>
<dbReference type="SUPFAM" id="SSF56784">
    <property type="entry name" value="HAD-like"/>
    <property type="match status" value="1"/>
</dbReference>
<keyword evidence="2" id="KW-1185">Reference proteome</keyword>
<comment type="caution">
    <text evidence="1">The sequence shown here is derived from an EMBL/GenBank/DDBJ whole genome shotgun (WGS) entry which is preliminary data.</text>
</comment>
<dbReference type="InterPro" id="IPR023214">
    <property type="entry name" value="HAD_sf"/>
</dbReference>
<gene>
    <name evidence="1" type="ORF">GCM10022216_12250</name>
</gene>
<sequence length="160" mass="19064">MIFFLDIDGVLVHANPHRKLELEMYGFYKFNPLASAILKNTIYKSKDKIVLSSSHRYRFSLSEWKNIFKRRGLDFLHFSILNPKKSSYDSKISRKHELLIWIEDNWLSPEELVIIDDDKSLNDLPKEFKVRLLLTDPYKGLDTQIELKKLLKRRVKKIVK</sequence>
<dbReference type="Proteomes" id="UP001500101">
    <property type="component" value="Unassembled WGS sequence"/>
</dbReference>
<reference evidence="2" key="1">
    <citation type="journal article" date="2019" name="Int. J. Syst. Evol. Microbiol.">
        <title>The Global Catalogue of Microorganisms (GCM) 10K type strain sequencing project: providing services to taxonomists for standard genome sequencing and annotation.</title>
        <authorList>
            <consortium name="The Broad Institute Genomics Platform"/>
            <consortium name="The Broad Institute Genome Sequencing Center for Infectious Disease"/>
            <person name="Wu L."/>
            <person name="Ma J."/>
        </authorList>
    </citation>
    <scope>NUCLEOTIDE SEQUENCE [LARGE SCALE GENOMIC DNA]</scope>
    <source>
        <strain evidence="2">JCM 16704</strain>
    </source>
</reference>
<accession>A0ABP7YIP8</accession>
<name>A0ABP7YIP8_9SPHI</name>
<evidence type="ECO:0000313" key="1">
    <source>
        <dbReference type="EMBL" id="GAA4136761.1"/>
    </source>
</evidence>